<protein>
    <submittedName>
        <fullName evidence="1">Uncharacterized protein</fullName>
    </submittedName>
</protein>
<dbReference type="KEGG" id="tot:TOT_020000011"/>
<keyword evidence="2" id="KW-1185">Reference proteome</keyword>
<dbReference type="Proteomes" id="UP000003786">
    <property type="component" value="Chromosome 2"/>
</dbReference>
<gene>
    <name evidence="1" type="ORF">TOT_020000011</name>
</gene>
<dbReference type="EMBL" id="AP011947">
    <property type="protein sequence ID" value="BAM39738.1"/>
    <property type="molecule type" value="Genomic_DNA"/>
</dbReference>
<dbReference type="GeneID" id="20714200"/>
<proteinExistence type="predicted"/>
<accession>J4C7W3</accession>
<dbReference type="AlphaFoldDB" id="J4C7W3"/>
<name>J4C7W3_THEOR</name>
<sequence length="42" mass="4861">MSSLLYSKTLLVDKNKGVALLHTTHQTTEMRKYMVYRVQAGF</sequence>
<dbReference type="VEuPathDB" id="PiroplasmaDB:TOT_020000011"/>
<organism evidence="1 2">
    <name type="scientific">Theileria orientalis strain Shintoku</name>
    <dbReference type="NCBI Taxonomy" id="869250"/>
    <lineage>
        <taxon>Eukaryota</taxon>
        <taxon>Sar</taxon>
        <taxon>Alveolata</taxon>
        <taxon>Apicomplexa</taxon>
        <taxon>Aconoidasida</taxon>
        <taxon>Piroplasmida</taxon>
        <taxon>Theileriidae</taxon>
        <taxon>Theileria</taxon>
    </lineage>
</organism>
<dbReference type="RefSeq" id="XP_009690039.1">
    <property type="nucleotide sequence ID" value="XM_009691744.1"/>
</dbReference>
<evidence type="ECO:0000313" key="2">
    <source>
        <dbReference type="Proteomes" id="UP000003786"/>
    </source>
</evidence>
<reference evidence="1 2" key="1">
    <citation type="journal article" date="2012" name="MBio">
        <title>Comparative genome analysis of three eukaryotic parasites with differing abilities to transform leukocytes reveals key mediators of Theileria-induced leukocyte transformation.</title>
        <authorList>
            <person name="Hayashida K."/>
            <person name="Hara Y."/>
            <person name="Abe T."/>
            <person name="Yamasaki C."/>
            <person name="Toyoda A."/>
            <person name="Kosuge T."/>
            <person name="Suzuki Y."/>
            <person name="Sato Y."/>
            <person name="Kawashima S."/>
            <person name="Katayama T."/>
            <person name="Wakaguri H."/>
            <person name="Inoue N."/>
            <person name="Homma K."/>
            <person name="Tada-Umezaki M."/>
            <person name="Yagi Y."/>
            <person name="Fujii Y."/>
            <person name="Habara T."/>
            <person name="Kanehisa M."/>
            <person name="Watanabe H."/>
            <person name="Ito K."/>
            <person name="Gojobori T."/>
            <person name="Sugawara H."/>
            <person name="Imanishi T."/>
            <person name="Weir W."/>
            <person name="Gardner M."/>
            <person name="Pain A."/>
            <person name="Shiels B."/>
            <person name="Hattori M."/>
            <person name="Nene V."/>
            <person name="Sugimoto C."/>
        </authorList>
    </citation>
    <scope>NUCLEOTIDE SEQUENCE [LARGE SCALE GENOMIC DNA]</scope>
    <source>
        <strain evidence="1 2">Shintoku</strain>
    </source>
</reference>
<evidence type="ECO:0000313" key="1">
    <source>
        <dbReference type="EMBL" id="BAM39738.1"/>
    </source>
</evidence>